<feature type="region of interest" description="Disordered" evidence="1">
    <location>
        <begin position="1"/>
        <end position="34"/>
    </location>
</feature>
<proteinExistence type="predicted"/>
<dbReference type="EMBL" id="GBXM01013858">
    <property type="protein sequence ID" value="JAH94719.1"/>
    <property type="molecule type" value="Transcribed_RNA"/>
</dbReference>
<dbReference type="AlphaFoldDB" id="A0A0E9WWH0"/>
<evidence type="ECO:0000313" key="2">
    <source>
        <dbReference type="EMBL" id="JAH94719.1"/>
    </source>
</evidence>
<reference evidence="2" key="1">
    <citation type="submission" date="2014-11" db="EMBL/GenBank/DDBJ databases">
        <authorList>
            <person name="Amaro Gonzalez C."/>
        </authorList>
    </citation>
    <scope>NUCLEOTIDE SEQUENCE</scope>
</reference>
<organism evidence="2">
    <name type="scientific">Anguilla anguilla</name>
    <name type="common">European freshwater eel</name>
    <name type="synonym">Muraena anguilla</name>
    <dbReference type="NCBI Taxonomy" id="7936"/>
    <lineage>
        <taxon>Eukaryota</taxon>
        <taxon>Metazoa</taxon>
        <taxon>Chordata</taxon>
        <taxon>Craniata</taxon>
        <taxon>Vertebrata</taxon>
        <taxon>Euteleostomi</taxon>
        <taxon>Actinopterygii</taxon>
        <taxon>Neopterygii</taxon>
        <taxon>Teleostei</taxon>
        <taxon>Anguilliformes</taxon>
        <taxon>Anguillidae</taxon>
        <taxon>Anguilla</taxon>
    </lineage>
</organism>
<reference evidence="2" key="2">
    <citation type="journal article" date="2015" name="Fish Shellfish Immunol.">
        <title>Early steps in the European eel (Anguilla anguilla)-Vibrio vulnificus interaction in the gills: Role of the RtxA13 toxin.</title>
        <authorList>
            <person name="Callol A."/>
            <person name="Pajuelo D."/>
            <person name="Ebbesson L."/>
            <person name="Teles M."/>
            <person name="MacKenzie S."/>
            <person name="Amaro C."/>
        </authorList>
    </citation>
    <scope>NUCLEOTIDE SEQUENCE</scope>
</reference>
<name>A0A0E9WWH0_ANGAN</name>
<evidence type="ECO:0000256" key="1">
    <source>
        <dbReference type="SAM" id="MobiDB-lite"/>
    </source>
</evidence>
<sequence length="63" mass="6957">MPVSVSPPIIPHLSTCSAPPSPGTGDWSSHPSVQNFRPQRCSLPNQYSQKKSAVPQHVFSYYF</sequence>
<accession>A0A0E9WWH0</accession>
<protein>
    <submittedName>
        <fullName evidence="2">Uncharacterized protein</fullName>
    </submittedName>
</protein>